<comment type="caution">
    <text evidence="3">The sequence shown here is derived from an EMBL/GenBank/DDBJ whole genome shotgun (WGS) entry which is preliminary data.</text>
</comment>
<dbReference type="AlphaFoldDB" id="A0A2N5ZDV2"/>
<dbReference type="PANTHER" id="PTHR11851">
    <property type="entry name" value="METALLOPROTEASE"/>
    <property type="match status" value="1"/>
</dbReference>
<evidence type="ECO:0000259" key="2">
    <source>
        <dbReference type="Pfam" id="PF05193"/>
    </source>
</evidence>
<dbReference type="InterPro" id="IPR050361">
    <property type="entry name" value="MPP/UQCRC_Complex"/>
</dbReference>
<dbReference type="InterPro" id="IPR007863">
    <property type="entry name" value="Peptidase_M16_C"/>
</dbReference>
<accession>A0A2N5ZDV2</accession>
<dbReference type="InterPro" id="IPR011765">
    <property type="entry name" value="Pept_M16_N"/>
</dbReference>
<evidence type="ECO:0000313" key="3">
    <source>
        <dbReference type="EMBL" id="PLX16841.1"/>
    </source>
</evidence>
<reference evidence="3 4" key="1">
    <citation type="submission" date="2017-11" db="EMBL/GenBank/DDBJ databases">
        <title>Genome-resolved metagenomics identifies genetic mobility, metabolic interactions, and unexpected diversity in perchlorate-reducing communities.</title>
        <authorList>
            <person name="Barnum T.P."/>
            <person name="Figueroa I.A."/>
            <person name="Carlstrom C.I."/>
            <person name="Lucas L.N."/>
            <person name="Engelbrektson A.L."/>
            <person name="Coates J.D."/>
        </authorList>
    </citation>
    <scope>NUCLEOTIDE SEQUENCE [LARGE SCALE GENOMIC DNA]</scope>
    <source>
        <strain evidence="3">BM706</strain>
    </source>
</reference>
<sequence>MVKAFVDEENYTKAKFAIFDEINKFKYELVSKEELEKVKNNVLAGTIFSKESVSAQASSLASSYFMTGTLDFDDRYIRGIKNVRPEYIKRVAKKYLYNDNLSLLYMKPKKEKVEIASAESSFKKNDDVKRIVLDNGAVILLMEDHKLPMISANAGFLAGVRLENDKNNGISNLASEVLTLGTKRYSKDQIQKIVDNTGSDLSASSGNNTIFVSTKMLKDNFDKIWPLFVSVLSENNFKQKDYDNIKERTVAGIKQSMEDMNYRSDLLWRKKVFAGHAYSMPKSGTLESVESIDSTQVRDFIAKYIVPANMTLAIVGDFNIADMEKRVKDTIGNFKKVAFKKPANKKAEEIKGLKEYKDAMEGKRQSIVRFGFRGVDVLDDDKYVMNVMSSILSGLGSRLFENLRSKYSLAYSVYSFGFNGLDTGAYAFYIATVPEKKEFAIEKMWEEIERLKVEPVTDEELERAINKLTGGHAGSMQNTLGVAQELVLDDMYGIGYREAFEYTTKIQKITKKDIMRVAKKYLDKNACVITVVEP</sequence>
<feature type="domain" description="Peptidase M16 N-terminal" evidence="1">
    <location>
        <begin position="158"/>
        <end position="251"/>
    </location>
</feature>
<dbReference type="Gene3D" id="3.30.830.10">
    <property type="entry name" value="Metalloenzyme, LuxS/M16 peptidase-like"/>
    <property type="match status" value="3"/>
</dbReference>
<protein>
    <recommendedName>
        <fullName evidence="5">Peptidase M16 C-terminal domain-containing protein</fullName>
    </recommendedName>
</protein>
<evidence type="ECO:0008006" key="5">
    <source>
        <dbReference type="Google" id="ProtNLM"/>
    </source>
</evidence>
<dbReference type="Proteomes" id="UP000234857">
    <property type="component" value="Unassembled WGS sequence"/>
</dbReference>
<proteinExistence type="predicted"/>
<dbReference type="InterPro" id="IPR011249">
    <property type="entry name" value="Metalloenz_LuxS/M16"/>
</dbReference>
<dbReference type="Pfam" id="PF05193">
    <property type="entry name" value="Peptidase_M16_C"/>
    <property type="match status" value="1"/>
</dbReference>
<gene>
    <name evidence="3" type="ORF">C0601_09150</name>
</gene>
<dbReference type="SUPFAM" id="SSF63411">
    <property type="entry name" value="LuxS/MPP-like metallohydrolase"/>
    <property type="match status" value="3"/>
</dbReference>
<dbReference type="EMBL" id="PKTG01000103">
    <property type="protein sequence ID" value="PLX16841.1"/>
    <property type="molecule type" value="Genomic_DNA"/>
</dbReference>
<name>A0A2N5ZDV2_MUIH1</name>
<evidence type="ECO:0000259" key="1">
    <source>
        <dbReference type="Pfam" id="PF00675"/>
    </source>
</evidence>
<dbReference type="GO" id="GO:0046872">
    <property type="term" value="F:metal ion binding"/>
    <property type="evidence" value="ECO:0007669"/>
    <property type="project" value="InterPro"/>
</dbReference>
<organism evidence="3 4">
    <name type="scientific">Muiribacterium halophilum</name>
    <dbReference type="NCBI Taxonomy" id="2053465"/>
    <lineage>
        <taxon>Bacteria</taxon>
        <taxon>Candidatus Muiribacteriota</taxon>
        <taxon>Candidatus Muiribacteriia</taxon>
        <taxon>Candidatus Muiribacteriales</taxon>
        <taxon>Candidatus Muiribacteriaceae</taxon>
        <taxon>Candidatus Muiribacterium</taxon>
    </lineage>
</organism>
<dbReference type="Pfam" id="PF00675">
    <property type="entry name" value="Peptidase_M16"/>
    <property type="match status" value="1"/>
</dbReference>
<evidence type="ECO:0000313" key="4">
    <source>
        <dbReference type="Proteomes" id="UP000234857"/>
    </source>
</evidence>
<feature type="domain" description="Peptidase M16 C-terminal" evidence="2">
    <location>
        <begin position="292"/>
        <end position="468"/>
    </location>
</feature>
<dbReference type="PANTHER" id="PTHR11851:SF224">
    <property type="entry name" value="PROCESSING PROTEASE"/>
    <property type="match status" value="1"/>
</dbReference>